<dbReference type="OrthoDB" id="1427857at2759"/>
<evidence type="ECO:0008006" key="4">
    <source>
        <dbReference type="Google" id="ProtNLM"/>
    </source>
</evidence>
<accession>A0A2Z6NX62</accession>
<organism evidence="2 3">
    <name type="scientific">Trifolium subterraneum</name>
    <name type="common">Subterranean clover</name>
    <dbReference type="NCBI Taxonomy" id="3900"/>
    <lineage>
        <taxon>Eukaryota</taxon>
        <taxon>Viridiplantae</taxon>
        <taxon>Streptophyta</taxon>
        <taxon>Embryophyta</taxon>
        <taxon>Tracheophyta</taxon>
        <taxon>Spermatophyta</taxon>
        <taxon>Magnoliopsida</taxon>
        <taxon>eudicotyledons</taxon>
        <taxon>Gunneridae</taxon>
        <taxon>Pentapetalae</taxon>
        <taxon>rosids</taxon>
        <taxon>fabids</taxon>
        <taxon>Fabales</taxon>
        <taxon>Fabaceae</taxon>
        <taxon>Papilionoideae</taxon>
        <taxon>50 kb inversion clade</taxon>
        <taxon>NPAAA clade</taxon>
        <taxon>Hologalegina</taxon>
        <taxon>IRL clade</taxon>
        <taxon>Trifolieae</taxon>
        <taxon>Trifolium</taxon>
    </lineage>
</organism>
<feature type="region of interest" description="Disordered" evidence="1">
    <location>
        <begin position="405"/>
        <end position="427"/>
    </location>
</feature>
<feature type="compositionally biased region" description="Basic and acidic residues" evidence="1">
    <location>
        <begin position="102"/>
        <end position="114"/>
    </location>
</feature>
<dbReference type="PANTHER" id="PTHR33223:SF6">
    <property type="entry name" value="CCHC-TYPE DOMAIN-CONTAINING PROTEIN"/>
    <property type="match status" value="1"/>
</dbReference>
<dbReference type="SUPFAM" id="SSF56672">
    <property type="entry name" value="DNA/RNA polymerases"/>
    <property type="match status" value="1"/>
</dbReference>
<dbReference type="EMBL" id="DF974470">
    <property type="protein sequence ID" value="GAU48774.1"/>
    <property type="molecule type" value="Genomic_DNA"/>
</dbReference>
<evidence type="ECO:0000313" key="2">
    <source>
        <dbReference type="EMBL" id="GAU48774.1"/>
    </source>
</evidence>
<evidence type="ECO:0000313" key="3">
    <source>
        <dbReference type="Proteomes" id="UP000242715"/>
    </source>
</evidence>
<keyword evidence="3" id="KW-1185">Reference proteome</keyword>
<dbReference type="Gene3D" id="3.10.10.10">
    <property type="entry name" value="HIV Type 1 Reverse Transcriptase, subunit A, domain 1"/>
    <property type="match status" value="1"/>
</dbReference>
<name>A0A2Z6NX62_TRISU</name>
<gene>
    <name evidence="2" type="ORF">TSUD_406170</name>
</gene>
<reference evidence="3" key="1">
    <citation type="journal article" date="2017" name="Front. Plant Sci.">
        <title>Climate Clever Clovers: New Paradigm to Reduce the Environmental Footprint of Ruminants by Breeding Low Methanogenic Forages Utilizing Haplotype Variation.</title>
        <authorList>
            <person name="Kaur P."/>
            <person name="Appels R."/>
            <person name="Bayer P.E."/>
            <person name="Keeble-Gagnere G."/>
            <person name="Wang J."/>
            <person name="Hirakawa H."/>
            <person name="Shirasawa K."/>
            <person name="Vercoe P."/>
            <person name="Stefanova K."/>
            <person name="Durmic Z."/>
            <person name="Nichols P."/>
            <person name="Revell C."/>
            <person name="Isobe S.N."/>
            <person name="Edwards D."/>
            <person name="Erskine W."/>
        </authorList>
    </citation>
    <scope>NUCLEOTIDE SEQUENCE [LARGE SCALE GENOMIC DNA]</scope>
    <source>
        <strain evidence="3">cv. Daliak</strain>
    </source>
</reference>
<dbReference type="PANTHER" id="PTHR33223">
    <property type="entry name" value="CCHC-TYPE DOMAIN-CONTAINING PROTEIN"/>
    <property type="match status" value="1"/>
</dbReference>
<sequence>MGWSIADLKGISPAFCMHKIHMEDEYKPVVQPQRRLNPTMKEVVKKEVLKLLEAGMIYPISDSEWVSPIHVVPKKGEAQSRSERLKAVQGLRGVQKLKDVQRPTRVQRLSDSHKKAARLARQAARLASGIQETSEEESSSPHTSDNETESMVGVNPPPRRTLGDYGQATNEQNANLGFQPTNPVWFDIKNTVLNALKENQYSGVESECPNIHLSHFYETCGYTDPPNISESDKRLRLFKLSLTGRAKDWIDTLPSGTITYWDELELKFQSLYDAWERFKLCLKKCPKHGLDNHAQMQHFRGANKKAGMLELDTQTALLAQSQLMNTEMTAMLKHFTTAPAPQMQAKAVQDVKCNFCGQGHANGECFPAGSEEAMYLANFKKNDPNNNPYSNTYYKGWRDHPNFCWGRNQNQSQPQASSQNSQTRKPSQLEDVLAQFIKVTQGNFEEMKISQNQMKATQE</sequence>
<dbReference type="InterPro" id="IPR043502">
    <property type="entry name" value="DNA/RNA_pol_sf"/>
</dbReference>
<feature type="compositionally biased region" description="Low complexity" evidence="1">
    <location>
        <begin position="408"/>
        <end position="422"/>
    </location>
</feature>
<proteinExistence type="predicted"/>
<feature type="region of interest" description="Disordered" evidence="1">
    <location>
        <begin position="102"/>
        <end position="167"/>
    </location>
</feature>
<protein>
    <recommendedName>
        <fullName evidence="4">Retrotransposon gag domain-containing protein</fullName>
    </recommendedName>
</protein>
<dbReference type="Proteomes" id="UP000242715">
    <property type="component" value="Unassembled WGS sequence"/>
</dbReference>
<dbReference type="AlphaFoldDB" id="A0A2Z6NX62"/>
<evidence type="ECO:0000256" key="1">
    <source>
        <dbReference type="SAM" id="MobiDB-lite"/>
    </source>
</evidence>